<keyword evidence="4 9" id="KW-0808">Transferase</keyword>
<keyword evidence="5 9" id="KW-0949">S-adenosyl-L-methionine</keyword>
<evidence type="ECO:0000256" key="4">
    <source>
        <dbReference type="ARBA" id="ARBA00022679"/>
    </source>
</evidence>
<evidence type="ECO:0000256" key="5">
    <source>
        <dbReference type="ARBA" id="ARBA00022691"/>
    </source>
</evidence>
<dbReference type="InterPro" id="IPR016181">
    <property type="entry name" value="Acyl_CoA_acyltransferase"/>
</dbReference>
<evidence type="ECO:0000313" key="10">
    <source>
        <dbReference type="EMBL" id="PMR78710.1"/>
    </source>
</evidence>
<comment type="similarity">
    <text evidence="8 9">Belongs to the autoinducer synthase family.</text>
</comment>
<organism evidence="10 11">
    <name type="scientific">Billgrantia endophytica</name>
    <dbReference type="NCBI Taxonomy" id="2033802"/>
    <lineage>
        <taxon>Bacteria</taxon>
        <taxon>Pseudomonadati</taxon>
        <taxon>Pseudomonadota</taxon>
        <taxon>Gammaproteobacteria</taxon>
        <taxon>Oceanospirillales</taxon>
        <taxon>Halomonadaceae</taxon>
        <taxon>Billgrantia</taxon>
    </lineage>
</organism>
<dbReference type="GO" id="GO:0009372">
    <property type="term" value="P:quorum sensing"/>
    <property type="evidence" value="ECO:0007669"/>
    <property type="project" value="UniProtKB-UniRule"/>
</dbReference>
<dbReference type="OrthoDB" id="6169313at2"/>
<evidence type="ECO:0000256" key="8">
    <source>
        <dbReference type="PROSITE-ProRule" id="PRU00533"/>
    </source>
</evidence>
<dbReference type="PANTHER" id="PTHR39322">
    <property type="entry name" value="ACYL-HOMOSERINE-LACTONE SYNTHASE"/>
    <property type="match status" value="1"/>
</dbReference>
<dbReference type="EC" id="2.3.1.184" evidence="1 9"/>
<reference evidence="10 11" key="1">
    <citation type="submission" date="2018-01" db="EMBL/GenBank/DDBJ databases">
        <title>Halomonas endophytica sp. nov., isolated from storage liquid in the stems of Populus euphratica.</title>
        <authorList>
            <person name="Chen C."/>
        </authorList>
    </citation>
    <scope>NUCLEOTIDE SEQUENCE [LARGE SCALE GENOMIC DNA]</scope>
    <source>
        <strain evidence="10 11">MC28</strain>
    </source>
</reference>
<gene>
    <name evidence="10" type="ORF">C1H69_00070</name>
</gene>
<comment type="catalytic activity">
    <reaction evidence="7 9">
        <text>a fatty acyl-[ACP] + S-adenosyl-L-methionine = an N-acyl-L-homoserine lactone + S-methyl-5'-thioadenosine + holo-[ACP] + H(+)</text>
        <dbReference type="Rhea" id="RHEA:10096"/>
        <dbReference type="Rhea" id="RHEA-COMP:9685"/>
        <dbReference type="Rhea" id="RHEA-COMP:14125"/>
        <dbReference type="ChEBI" id="CHEBI:15378"/>
        <dbReference type="ChEBI" id="CHEBI:17509"/>
        <dbReference type="ChEBI" id="CHEBI:55474"/>
        <dbReference type="ChEBI" id="CHEBI:59789"/>
        <dbReference type="ChEBI" id="CHEBI:64479"/>
        <dbReference type="ChEBI" id="CHEBI:138651"/>
        <dbReference type="EC" id="2.3.1.184"/>
    </reaction>
</comment>
<dbReference type="Pfam" id="PF00765">
    <property type="entry name" value="Autoind_synth"/>
    <property type="match status" value="1"/>
</dbReference>
<evidence type="ECO:0000256" key="9">
    <source>
        <dbReference type="RuleBase" id="RU361135"/>
    </source>
</evidence>
<dbReference type="PRINTS" id="PR01549">
    <property type="entry name" value="AUTOINDCRSYN"/>
</dbReference>
<evidence type="ECO:0000256" key="6">
    <source>
        <dbReference type="ARBA" id="ARBA00022929"/>
    </source>
</evidence>
<dbReference type="Proteomes" id="UP000235803">
    <property type="component" value="Unassembled WGS sequence"/>
</dbReference>
<sequence length="244" mass="27763">MPLDKEEPVNSRPLTNYKVYVKKYEHLDKATLEKIYRSRKNAFIDRRKWDIESYDGGDLECDKYDNHDSVYLYTLNASSVTSCVRLRPSTVPTLLSGPLKWLKAPSTLQETETTSVWEASRFFITPINEGTSRTKGTIDVRTVILFLGMIEFGLAKEIDKFEVVVDALMARIVRRSGWKLDVLDAGTGTSHETIYYGLLDCSKESHQAIRRRIGTGLLPTVIASSLKEHTDIRNSGIEIDPYYS</sequence>
<dbReference type="AlphaFoldDB" id="A0A2N7UE68"/>
<evidence type="ECO:0000313" key="11">
    <source>
        <dbReference type="Proteomes" id="UP000235803"/>
    </source>
</evidence>
<accession>A0A2N7UE68</accession>
<dbReference type="PANTHER" id="PTHR39322:SF1">
    <property type="entry name" value="ISOVALERYL-HOMOSERINE LACTONE SYNTHASE"/>
    <property type="match status" value="1"/>
</dbReference>
<dbReference type="SUPFAM" id="SSF55729">
    <property type="entry name" value="Acyl-CoA N-acyltransferases (Nat)"/>
    <property type="match status" value="1"/>
</dbReference>
<dbReference type="GO" id="GO:0061579">
    <property type="term" value="F:N-acyl homoserine lactone synthase activity"/>
    <property type="evidence" value="ECO:0007669"/>
    <property type="project" value="UniProtKB-UniRule"/>
</dbReference>
<keyword evidence="6 8" id="KW-0071">Autoinducer synthesis</keyword>
<proteinExistence type="inferred from homology"/>
<dbReference type="GO" id="GO:0007165">
    <property type="term" value="P:signal transduction"/>
    <property type="evidence" value="ECO:0007669"/>
    <property type="project" value="TreeGrafter"/>
</dbReference>
<dbReference type="Gene3D" id="3.40.630.30">
    <property type="match status" value="1"/>
</dbReference>
<evidence type="ECO:0000256" key="1">
    <source>
        <dbReference type="ARBA" id="ARBA00012340"/>
    </source>
</evidence>
<dbReference type="PROSITE" id="PS51187">
    <property type="entry name" value="AUTOINDUCER_SYNTH_2"/>
    <property type="match status" value="1"/>
</dbReference>
<protein>
    <recommendedName>
        <fullName evidence="2 9">Acyl-homoserine-lactone synthase</fullName>
        <ecNumber evidence="1 9">2.3.1.184</ecNumber>
    </recommendedName>
    <alternativeName>
        <fullName evidence="9">Autoinducer synthesis protein</fullName>
    </alternativeName>
</protein>
<comment type="caution">
    <text evidence="10">The sequence shown here is derived from an EMBL/GenBank/DDBJ whole genome shotgun (WGS) entry which is preliminary data.</text>
</comment>
<evidence type="ECO:0000256" key="7">
    <source>
        <dbReference type="ARBA" id="ARBA00048576"/>
    </source>
</evidence>
<dbReference type="InterPro" id="IPR001690">
    <property type="entry name" value="Autoind_synthase"/>
</dbReference>
<evidence type="ECO:0000256" key="3">
    <source>
        <dbReference type="ARBA" id="ARBA00022654"/>
    </source>
</evidence>
<keyword evidence="11" id="KW-1185">Reference proteome</keyword>
<name>A0A2N7UE68_9GAMM</name>
<evidence type="ECO:0000256" key="2">
    <source>
        <dbReference type="ARBA" id="ARBA00018768"/>
    </source>
</evidence>
<dbReference type="EMBL" id="PNRF01000001">
    <property type="protein sequence ID" value="PMR78710.1"/>
    <property type="molecule type" value="Genomic_DNA"/>
</dbReference>
<dbReference type="RefSeq" id="WP_102651389.1">
    <property type="nucleotide sequence ID" value="NZ_PNRF01000001.1"/>
</dbReference>
<keyword evidence="3 8" id="KW-0673">Quorum sensing</keyword>